<proteinExistence type="predicted"/>
<gene>
    <name evidence="1" type="ORF">HPB49_022054</name>
</gene>
<keyword evidence="2" id="KW-1185">Reference proteome</keyword>
<evidence type="ECO:0000313" key="2">
    <source>
        <dbReference type="Proteomes" id="UP000821865"/>
    </source>
</evidence>
<comment type="caution">
    <text evidence="1">The sequence shown here is derived from an EMBL/GenBank/DDBJ whole genome shotgun (WGS) entry which is preliminary data.</text>
</comment>
<sequence length="594" mass="66361">MGVHRCCPLVQVLCLAAAFVYFAKSYLQWPQNSPFILVEEGPLNAAVADCITAITIVIVCLASLHRFFAAQYTSAYLLFVFTLVFTASATDLCRLHGRMKISNQALAEENDFKTSLLVLTLLTVFVTAGNMVVCGLRDTTVYNPKSFKFERAGEEESWSPLGLFACAPVHRSLKNIIGKSTTNIRRFVKPSLYSQCARTVATLYAKAKNGVLPGSKGRLLYALWCVTWREVLWIMASGIAYYLTLIARALVLDWGRNPPCRLALAFPQWCNSAPSAASSGGPFTKAISTIDALQSDEATAVRLLHQHLELVLAKQAELVEFDRAIRETLTDADLEADLTTAFEYEQQLRQIPGIRLADTKYYVAIKVLSDRFSRCDMLVDDHLAHLLAIEPIRSSIDLDKFRNLYNEITFRTSTLEDLGVSPDEYAAVLRRVIMKALPPDLGMLYRQRLKEASLNHDDTAAITEDKSHQVKHLMTCLRIQVKVKEEGAFDLASSPAIQRHDPRESRPLELNPSSSAALSTVVRSPFTRPCLLCNTSHHTVQECSTSLTSEEKRRKLQARRRCFRCAKGNYVVSECRNARNMECAHCAGQHLASL</sequence>
<accession>A0ACB8DR82</accession>
<dbReference type="EMBL" id="CM023479">
    <property type="protein sequence ID" value="KAH7974958.1"/>
    <property type="molecule type" value="Genomic_DNA"/>
</dbReference>
<protein>
    <submittedName>
        <fullName evidence="1">Uncharacterized protein</fullName>
    </submittedName>
</protein>
<reference evidence="1" key="1">
    <citation type="submission" date="2020-05" db="EMBL/GenBank/DDBJ databases">
        <title>Large-scale comparative analyses of tick genomes elucidate their genetic diversity and vector capacities.</title>
        <authorList>
            <person name="Jia N."/>
            <person name="Wang J."/>
            <person name="Shi W."/>
            <person name="Du L."/>
            <person name="Sun Y."/>
            <person name="Zhan W."/>
            <person name="Jiang J."/>
            <person name="Wang Q."/>
            <person name="Zhang B."/>
            <person name="Ji P."/>
            <person name="Sakyi L.B."/>
            <person name="Cui X."/>
            <person name="Yuan T."/>
            <person name="Jiang B."/>
            <person name="Yang W."/>
            <person name="Lam T.T.-Y."/>
            <person name="Chang Q."/>
            <person name="Ding S."/>
            <person name="Wang X."/>
            <person name="Zhu J."/>
            <person name="Ruan X."/>
            <person name="Zhao L."/>
            <person name="Wei J."/>
            <person name="Que T."/>
            <person name="Du C."/>
            <person name="Cheng J."/>
            <person name="Dai P."/>
            <person name="Han X."/>
            <person name="Huang E."/>
            <person name="Gao Y."/>
            <person name="Liu J."/>
            <person name="Shao H."/>
            <person name="Ye R."/>
            <person name="Li L."/>
            <person name="Wei W."/>
            <person name="Wang X."/>
            <person name="Wang C."/>
            <person name="Yang T."/>
            <person name="Huo Q."/>
            <person name="Li W."/>
            <person name="Guo W."/>
            <person name="Chen H."/>
            <person name="Zhou L."/>
            <person name="Ni X."/>
            <person name="Tian J."/>
            <person name="Zhou Y."/>
            <person name="Sheng Y."/>
            <person name="Liu T."/>
            <person name="Pan Y."/>
            <person name="Xia L."/>
            <person name="Li J."/>
            <person name="Zhao F."/>
            <person name="Cao W."/>
        </authorList>
    </citation>
    <scope>NUCLEOTIDE SEQUENCE</scope>
    <source>
        <strain evidence="1">Dsil-2018</strain>
    </source>
</reference>
<name>A0ACB8DR82_DERSI</name>
<evidence type="ECO:0000313" key="1">
    <source>
        <dbReference type="EMBL" id="KAH7974958.1"/>
    </source>
</evidence>
<organism evidence="1 2">
    <name type="scientific">Dermacentor silvarum</name>
    <name type="common">Tick</name>
    <dbReference type="NCBI Taxonomy" id="543639"/>
    <lineage>
        <taxon>Eukaryota</taxon>
        <taxon>Metazoa</taxon>
        <taxon>Ecdysozoa</taxon>
        <taxon>Arthropoda</taxon>
        <taxon>Chelicerata</taxon>
        <taxon>Arachnida</taxon>
        <taxon>Acari</taxon>
        <taxon>Parasitiformes</taxon>
        <taxon>Ixodida</taxon>
        <taxon>Ixodoidea</taxon>
        <taxon>Ixodidae</taxon>
        <taxon>Rhipicephalinae</taxon>
        <taxon>Dermacentor</taxon>
    </lineage>
</organism>
<dbReference type="Proteomes" id="UP000821865">
    <property type="component" value="Chromosome 10"/>
</dbReference>